<keyword evidence="2" id="KW-0614">Plasmid</keyword>
<gene>
    <name evidence="2" type="ORF">MUN86_27580</name>
</gene>
<feature type="signal peptide" evidence="1">
    <location>
        <begin position="1"/>
        <end position="21"/>
    </location>
</feature>
<evidence type="ECO:0000313" key="2">
    <source>
        <dbReference type="EMBL" id="UOQ69218.1"/>
    </source>
</evidence>
<dbReference type="EMBL" id="CP095065">
    <property type="protein sequence ID" value="UOQ69218.1"/>
    <property type="molecule type" value="Genomic_DNA"/>
</dbReference>
<feature type="chain" id="PRO_5045110377" evidence="1">
    <location>
        <begin position="22"/>
        <end position="45"/>
    </location>
</feature>
<name>A0ABY4GEE6_9BACT</name>
<keyword evidence="3" id="KW-1185">Reference proteome</keyword>
<keyword evidence="1" id="KW-0732">Signal</keyword>
<evidence type="ECO:0000313" key="3">
    <source>
        <dbReference type="Proteomes" id="UP000830401"/>
    </source>
</evidence>
<accession>A0ABY4GEE6</accession>
<protein>
    <submittedName>
        <fullName evidence="2">Uncharacterized protein</fullName>
    </submittedName>
</protein>
<proteinExistence type="predicted"/>
<evidence type="ECO:0000256" key="1">
    <source>
        <dbReference type="SAM" id="SignalP"/>
    </source>
</evidence>
<sequence length="45" mass="5118">MPKFVHFILASFLLSAWQAPAQSRAGFISVNSLRIHYERTGQGRQ</sequence>
<reference evidence="2" key="1">
    <citation type="submission" date="2022-04" db="EMBL/GenBank/DDBJ databases">
        <title>Hymenobacter sp. isolated from the air.</title>
        <authorList>
            <person name="Won M."/>
            <person name="Lee C.-M."/>
            <person name="Woen H.-Y."/>
            <person name="Kwon S.-W."/>
        </authorList>
    </citation>
    <scope>NUCLEOTIDE SEQUENCE</scope>
    <source>
        <strain evidence="2">5420S-77</strain>
        <plasmid evidence="2">unnamed4</plasmid>
    </source>
</reference>
<dbReference type="Proteomes" id="UP000830401">
    <property type="component" value="Plasmid unnamed4"/>
</dbReference>
<dbReference type="RefSeq" id="WP_245126972.1">
    <property type="nucleotide sequence ID" value="NZ_CP095065.1"/>
</dbReference>
<geneLocation type="plasmid" evidence="2 3">
    <name>unnamed4</name>
</geneLocation>
<organism evidence="2 3">
    <name type="scientific">Hymenobacter volaticus</name>
    <dbReference type="NCBI Taxonomy" id="2932254"/>
    <lineage>
        <taxon>Bacteria</taxon>
        <taxon>Pseudomonadati</taxon>
        <taxon>Bacteroidota</taxon>
        <taxon>Cytophagia</taxon>
        <taxon>Cytophagales</taxon>
        <taxon>Hymenobacteraceae</taxon>
        <taxon>Hymenobacter</taxon>
    </lineage>
</organism>